<dbReference type="InterPro" id="IPR000182">
    <property type="entry name" value="GNAT_dom"/>
</dbReference>
<keyword evidence="3" id="KW-1185">Reference proteome</keyword>
<dbReference type="SUPFAM" id="SSF55729">
    <property type="entry name" value="Acyl-CoA N-acyltransferases (Nat)"/>
    <property type="match status" value="1"/>
</dbReference>
<name>A0A9X0BCQ6_9EURO</name>
<protein>
    <recommendedName>
        <fullName evidence="1">N-acetyltransferase domain-containing protein</fullName>
    </recommendedName>
</protein>
<accession>A0A9X0BCQ6</accession>
<dbReference type="RefSeq" id="XP_056492238.1">
    <property type="nucleotide sequence ID" value="XM_056626443.1"/>
</dbReference>
<gene>
    <name evidence="2" type="ORF">N7509_001806</name>
</gene>
<dbReference type="PROSITE" id="PS51186">
    <property type="entry name" value="GNAT"/>
    <property type="match status" value="1"/>
</dbReference>
<dbReference type="Pfam" id="PF00583">
    <property type="entry name" value="Acetyltransf_1"/>
    <property type="match status" value="1"/>
</dbReference>
<feature type="domain" description="N-acetyltransferase" evidence="1">
    <location>
        <begin position="39"/>
        <end position="214"/>
    </location>
</feature>
<reference evidence="2" key="2">
    <citation type="journal article" date="2023" name="IMA Fungus">
        <title>Comparative genomic study of the Penicillium genus elucidates a diverse pangenome and 15 lateral gene transfer events.</title>
        <authorList>
            <person name="Petersen C."/>
            <person name="Sorensen T."/>
            <person name="Nielsen M.R."/>
            <person name="Sondergaard T.E."/>
            <person name="Sorensen J.L."/>
            <person name="Fitzpatrick D.A."/>
            <person name="Frisvad J.C."/>
            <person name="Nielsen K.L."/>
        </authorList>
    </citation>
    <scope>NUCLEOTIDE SEQUENCE</scope>
    <source>
        <strain evidence="2">IBT 29677</strain>
    </source>
</reference>
<dbReference type="GO" id="GO:0016747">
    <property type="term" value="F:acyltransferase activity, transferring groups other than amino-acyl groups"/>
    <property type="evidence" value="ECO:0007669"/>
    <property type="project" value="InterPro"/>
</dbReference>
<comment type="caution">
    <text evidence="2">The sequence shown here is derived from an EMBL/GenBank/DDBJ whole genome shotgun (WGS) entry which is preliminary data.</text>
</comment>
<reference evidence="2" key="1">
    <citation type="submission" date="2022-12" db="EMBL/GenBank/DDBJ databases">
        <authorList>
            <person name="Petersen C."/>
        </authorList>
    </citation>
    <scope>NUCLEOTIDE SEQUENCE</scope>
    <source>
        <strain evidence="2">IBT 29677</strain>
    </source>
</reference>
<dbReference type="Gene3D" id="3.40.630.30">
    <property type="match status" value="1"/>
</dbReference>
<dbReference type="AlphaFoldDB" id="A0A9X0BCQ6"/>
<evidence type="ECO:0000313" key="2">
    <source>
        <dbReference type="EMBL" id="KAJ5407923.1"/>
    </source>
</evidence>
<proteinExistence type="predicted"/>
<dbReference type="OrthoDB" id="2326446at2759"/>
<evidence type="ECO:0000313" key="3">
    <source>
        <dbReference type="Proteomes" id="UP001147747"/>
    </source>
</evidence>
<dbReference type="CDD" id="cd04301">
    <property type="entry name" value="NAT_SF"/>
    <property type="match status" value="1"/>
</dbReference>
<dbReference type="Proteomes" id="UP001147747">
    <property type="component" value="Unassembled WGS sequence"/>
</dbReference>
<organism evidence="2 3">
    <name type="scientific">Penicillium cosmopolitanum</name>
    <dbReference type="NCBI Taxonomy" id="1131564"/>
    <lineage>
        <taxon>Eukaryota</taxon>
        <taxon>Fungi</taxon>
        <taxon>Dikarya</taxon>
        <taxon>Ascomycota</taxon>
        <taxon>Pezizomycotina</taxon>
        <taxon>Eurotiomycetes</taxon>
        <taxon>Eurotiomycetidae</taxon>
        <taxon>Eurotiales</taxon>
        <taxon>Aspergillaceae</taxon>
        <taxon>Penicillium</taxon>
    </lineage>
</organism>
<evidence type="ECO:0000259" key="1">
    <source>
        <dbReference type="PROSITE" id="PS51186"/>
    </source>
</evidence>
<dbReference type="EMBL" id="JAPZBU010000004">
    <property type="protein sequence ID" value="KAJ5407923.1"/>
    <property type="molecule type" value="Genomic_DNA"/>
</dbReference>
<dbReference type="GeneID" id="81365423"/>
<dbReference type="InterPro" id="IPR016181">
    <property type="entry name" value="Acyl_CoA_acyltransferase"/>
</dbReference>
<sequence>MSTKSRVTLYPWDPESSAHRHWLYKQRVECTWDQEKVETKWREQQIKGEKCLYWIIVEQLQDTAVSLNAVPRNPSQQAFVPIGHISLDSKNPEAAHLGLRIPSDAVYWIKTFFVQHHLQSKGIGRAAMDEVEAMAVNEPLSAKTLMLDTVEKGDQLREEFAKATYGGIPKVTNQDWYSRRGYQPIDIVQNYYDVRDRHGKRWDTKTIFMRKDIC</sequence>